<dbReference type="InterPro" id="IPR020846">
    <property type="entry name" value="MFS_dom"/>
</dbReference>
<feature type="transmembrane region" description="Helical" evidence="7">
    <location>
        <begin position="69"/>
        <end position="91"/>
    </location>
</feature>
<evidence type="ECO:0000256" key="1">
    <source>
        <dbReference type="ARBA" id="ARBA00004651"/>
    </source>
</evidence>
<feature type="transmembrane region" description="Helical" evidence="7">
    <location>
        <begin position="167"/>
        <end position="190"/>
    </location>
</feature>
<dbReference type="EMBL" id="CP039691">
    <property type="protein sequence ID" value="QCI96457.1"/>
    <property type="molecule type" value="Genomic_DNA"/>
</dbReference>
<evidence type="ECO:0000256" key="5">
    <source>
        <dbReference type="ARBA" id="ARBA00022989"/>
    </source>
</evidence>
<reference evidence="9 12" key="1">
    <citation type="submission" date="2019-04" db="EMBL/GenBank/DDBJ databases">
        <title>Complete genome sequence of Agrobacterium larrymoorei CFBP5473.</title>
        <authorList>
            <person name="Haryono M."/>
            <person name="Chou L."/>
            <person name="Lin Y.-C."/>
            <person name="Lai E.-M."/>
            <person name="Kuo C.-H."/>
        </authorList>
    </citation>
    <scope>NUCLEOTIDE SEQUENCE [LARGE SCALE GENOMIC DNA]</scope>
    <source>
        <strain evidence="9 12">CFBP5473</strain>
    </source>
</reference>
<dbReference type="Proteomes" id="UP000298664">
    <property type="component" value="Chromosome Circular"/>
</dbReference>
<evidence type="ECO:0000256" key="7">
    <source>
        <dbReference type="SAM" id="Phobius"/>
    </source>
</evidence>
<dbReference type="InterPro" id="IPR005829">
    <property type="entry name" value="Sugar_transporter_CS"/>
</dbReference>
<dbReference type="EMBL" id="CP072167">
    <property type="protein sequence ID" value="QYA08125.1"/>
    <property type="molecule type" value="Genomic_DNA"/>
</dbReference>
<keyword evidence="13" id="KW-1185">Reference proteome</keyword>
<protein>
    <submittedName>
        <fullName evidence="9 10">MFS transporter</fullName>
    </submittedName>
</protein>
<evidence type="ECO:0000313" key="9">
    <source>
        <dbReference type="EMBL" id="QCI96457.1"/>
    </source>
</evidence>
<accession>A0A4D7DKM5</accession>
<dbReference type="Gene3D" id="1.20.1250.20">
    <property type="entry name" value="MFS general substrate transporter like domains"/>
    <property type="match status" value="2"/>
</dbReference>
<dbReference type="PROSITE" id="PS50850">
    <property type="entry name" value="MFS"/>
    <property type="match status" value="1"/>
</dbReference>
<dbReference type="OrthoDB" id="9783227at2"/>
<comment type="subcellular location">
    <subcellularLocation>
        <location evidence="1">Cell membrane</location>
        <topology evidence="1">Multi-pass membrane protein</topology>
    </subcellularLocation>
</comment>
<dbReference type="Proteomes" id="UP000298545">
    <property type="component" value="Chromosome circular"/>
</dbReference>
<organism evidence="9 12">
    <name type="scientific">Agrobacterium larrymoorei</name>
    <dbReference type="NCBI Taxonomy" id="160699"/>
    <lineage>
        <taxon>Bacteria</taxon>
        <taxon>Pseudomonadati</taxon>
        <taxon>Pseudomonadota</taxon>
        <taxon>Alphaproteobacteria</taxon>
        <taxon>Hyphomicrobiales</taxon>
        <taxon>Rhizobiaceae</taxon>
        <taxon>Rhizobium/Agrobacterium group</taxon>
        <taxon>Agrobacterium</taxon>
    </lineage>
</organism>
<evidence type="ECO:0000313" key="13">
    <source>
        <dbReference type="Proteomes" id="UP000826513"/>
    </source>
</evidence>
<dbReference type="Pfam" id="PF07690">
    <property type="entry name" value="MFS_1"/>
    <property type="match status" value="1"/>
</dbReference>
<evidence type="ECO:0000313" key="10">
    <source>
        <dbReference type="EMBL" id="QYA08125.1"/>
    </source>
</evidence>
<dbReference type="STRING" id="1367849.GCA_000518585_01671"/>
<proteinExistence type="predicted"/>
<dbReference type="AlphaFoldDB" id="A0A4D7DKM5"/>
<dbReference type="PROSITE" id="PS00216">
    <property type="entry name" value="SUGAR_TRANSPORT_1"/>
    <property type="match status" value="1"/>
</dbReference>
<feature type="transmembrane region" description="Helical" evidence="7">
    <location>
        <begin position="44"/>
        <end position="63"/>
    </location>
</feature>
<dbReference type="Proteomes" id="UP000826513">
    <property type="component" value="Chromosome 1"/>
</dbReference>
<keyword evidence="3" id="KW-1003">Cell membrane</keyword>
<keyword evidence="5 7" id="KW-1133">Transmembrane helix</keyword>
<evidence type="ECO:0000313" key="12">
    <source>
        <dbReference type="Proteomes" id="UP000298545"/>
    </source>
</evidence>
<reference evidence="11" key="3">
    <citation type="submission" date="2023-05" db="EMBL/GenBank/DDBJ databases">
        <title>Complete genome sequence of Agrobacterium larrymoorei CFBP5477.</title>
        <authorList>
            <person name="Yen H.-C."/>
            <person name="Chou L."/>
            <person name="Lin Y.-C."/>
            <person name="Lai E.-M."/>
            <person name="Kuo C.-H."/>
        </authorList>
    </citation>
    <scope>NUCLEOTIDE SEQUENCE</scope>
    <source>
        <strain evidence="11">CFBP5477</strain>
    </source>
</reference>
<feature type="transmembrane region" description="Helical" evidence="7">
    <location>
        <begin position="103"/>
        <end position="123"/>
    </location>
</feature>
<name>A0A4D7DKM5_9HYPH</name>
<dbReference type="PANTHER" id="PTHR43045">
    <property type="entry name" value="SHIKIMATE TRANSPORTER"/>
    <property type="match status" value="1"/>
</dbReference>
<gene>
    <name evidence="9" type="ORF">CFBP5473_00065</name>
    <name evidence="11" type="ORF">CFBP5477_000065</name>
    <name evidence="10" type="ORF">J5285_05320</name>
</gene>
<evidence type="ECO:0000259" key="8">
    <source>
        <dbReference type="PROSITE" id="PS50850"/>
    </source>
</evidence>
<dbReference type="KEGG" id="alf:CFBP5473_00065"/>
<feature type="transmembrane region" description="Helical" evidence="7">
    <location>
        <begin position="383"/>
        <end position="403"/>
    </location>
</feature>
<keyword evidence="4 7" id="KW-0812">Transmembrane</keyword>
<feature type="transmembrane region" description="Helical" evidence="7">
    <location>
        <begin position="292"/>
        <end position="313"/>
    </location>
</feature>
<feature type="transmembrane region" description="Helical" evidence="7">
    <location>
        <begin position="322"/>
        <end position="343"/>
    </location>
</feature>
<evidence type="ECO:0000256" key="4">
    <source>
        <dbReference type="ARBA" id="ARBA00022692"/>
    </source>
</evidence>
<feature type="transmembrane region" description="Helical" evidence="7">
    <location>
        <begin position="349"/>
        <end position="371"/>
    </location>
</feature>
<feature type="transmembrane region" description="Helical" evidence="7">
    <location>
        <begin position="202"/>
        <end position="221"/>
    </location>
</feature>
<keyword evidence="6 7" id="KW-0472">Membrane</keyword>
<dbReference type="EMBL" id="CP124733">
    <property type="protein sequence ID" value="WHA41086.1"/>
    <property type="molecule type" value="Genomic_DNA"/>
</dbReference>
<dbReference type="RefSeq" id="WP_027674495.1">
    <property type="nucleotide sequence ID" value="NZ_CP039691.1"/>
</dbReference>
<sequence>MSYTDTARFDGPSTADVGKKAVPVDPDRITIAVILARMTEFFDFFVYAIASVLVFPYVFFSYADPLTATLYSFAVFSLAFIARPIGSLLFLQIDRRFGRAVKLTAALFTLCGSTMAISFLPSYSDAGMIAPLLLALFRIGQGVGLGGAWDGLVSLLAMNAPEKQRGWYAMMPQIGAAMGFGLASAFFIIFVTQLSNPEFLAWGWRFPFFVALALNVLALFARLRMIVTPEFQTMLEQHELEPKPMFEMLRSQSRVVITGAFVPLASFALFHLVTVFPISWVVLHTQQRLSDFLFVQFISAIIGGGMIVVSGALADRIGRRKLLGIAAALIGIFSFIAPILMASGDIGRYLFVLIGFSLLGLSFGQAGGALASRFSREYRYTGASLTSDISWLIGAGFAPLVALGFSSKFGLFAVGLYLLSGAVCTIVALYFSRTLDMPSE</sequence>
<reference evidence="10 13" key="2">
    <citation type="submission" date="2021-03" db="EMBL/GenBank/DDBJ databases">
        <title>Rapid diversification of plasmids in a genus of pathogenic and nitrogen fixing bacteria.</title>
        <authorList>
            <person name="Weisberg A.J."/>
            <person name="Miller M."/>
            <person name="Ream W."/>
            <person name="Grunwald N.J."/>
            <person name="Chang J.H."/>
        </authorList>
    </citation>
    <scope>NUCLEOTIDE SEQUENCE [LARGE SCALE GENOMIC DNA]</scope>
    <source>
        <strain evidence="10 13">AF3.44</strain>
    </source>
</reference>
<evidence type="ECO:0000256" key="6">
    <source>
        <dbReference type="ARBA" id="ARBA00023136"/>
    </source>
</evidence>
<keyword evidence="2" id="KW-0813">Transport</keyword>
<dbReference type="GO" id="GO:0005886">
    <property type="term" value="C:plasma membrane"/>
    <property type="evidence" value="ECO:0007669"/>
    <property type="project" value="UniProtKB-SubCell"/>
</dbReference>
<evidence type="ECO:0000256" key="3">
    <source>
        <dbReference type="ARBA" id="ARBA00022475"/>
    </source>
</evidence>
<dbReference type="PANTHER" id="PTHR43045:SF2">
    <property type="entry name" value="INNER MEMBRANE METABOLITE TRANSPORT PROTEIN YHJE"/>
    <property type="match status" value="1"/>
</dbReference>
<feature type="transmembrane region" description="Helical" evidence="7">
    <location>
        <begin position="255"/>
        <end position="280"/>
    </location>
</feature>
<feature type="domain" description="Major facilitator superfamily (MFS) profile" evidence="8">
    <location>
        <begin position="29"/>
        <end position="439"/>
    </location>
</feature>
<evidence type="ECO:0000313" key="11">
    <source>
        <dbReference type="EMBL" id="WHA41086.1"/>
    </source>
</evidence>
<evidence type="ECO:0000256" key="2">
    <source>
        <dbReference type="ARBA" id="ARBA00022448"/>
    </source>
</evidence>
<dbReference type="InterPro" id="IPR011701">
    <property type="entry name" value="MFS"/>
</dbReference>
<feature type="transmembrane region" description="Helical" evidence="7">
    <location>
        <begin position="409"/>
        <end position="431"/>
    </location>
</feature>
<feature type="transmembrane region" description="Helical" evidence="7">
    <location>
        <begin position="129"/>
        <end position="155"/>
    </location>
</feature>
<dbReference type="InterPro" id="IPR036259">
    <property type="entry name" value="MFS_trans_sf"/>
</dbReference>
<dbReference type="GO" id="GO:0022857">
    <property type="term" value="F:transmembrane transporter activity"/>
    <property type="evidence" value="ECO:0007669"/>
    <property type="project" value="InterPro"/>
</dbReference>
<dbReference type="SUPFAM" id="SSF103473">
    <property type="entry name" value="MFS general substrate transporter"/>
    <property type="match status" value="1"/>
</dbReference>